<dbReference type="GO" id="GO:0005829">
    <property type="term" value="C:cytosol"/>
    <property type="evidence" value="ECO:0007669"/>
    <property type="project" value="TreeGrafter"/>
</dbReference>
<comment type="similarity">
    <text evidence="1">Belongs to the protein-tyrosine phosphatase family. Non-receptor class dual specificity subfamily.</text>
</comment>
<evidence type="ECO:0000259" key="7">
    <source>
        <dbReference type="PROSITE" id="PS50056"/>
    </source>
</evidence>
<evidence type="ECO:0000256" key="1">
    <source>
        <dbReference type="ARBA" id="ARBA00008601"/>
    </source>
</evidence>
<comment type="catalytic activity">
    <reaction evidence="4">
        <text>O-phospho-L-seryl-[protein] + H2O = L-seryl-[protein] + phosphate</text>
        <dbReference type="Rhea" id="RHEA:20629"/>
        <dbReference type="Rhea" id="RHEA-COMP:9863"/>
        <dbReference type="Rhea" id="RHEA-COMP:11604"/>
        <dbReference type="ChEBI" id="CHEBI:15377"/>
        <dbReference type="ChEBI" id="CHEBI:29999"/>
        <dbReference type="ChEBI" id="CHEBI:43474"/>
        <dbReference type="ChEBI" id="CHEBI:83421"/>
        <dbReference type="EC" id="3.1.3.16"/>
    </reaction>
</comment>
<dbReference type="CDD" id="cd14498">
    <property type="entry name" value="DSP"/>
    <property type="match status" value="1"/>
</dbReference>
<keyword evidence="3" id="KW-0904">Protein phosphatase</keyword>
<reference evidence="8 9" key="1">
    <citation type="submission" date="2016-07" db="EMBL/GenBank/DDBJ databases">
        <title>Comparative genomics of the entomopathogenic fungus Beauveria bassiana.</title>
        <authorList>
            <person name="Valero Jimenez C.A."/>
            <person name="Zwaan B.J."/>
            <person name="Van Kan J.A."/>
            <person name="Takken W."/>
            <person name="Debets A.J."/>
            <person name="Schoustra S.E."/>
            <person name="Koenraadt C.J."/>
        </authorList>
    </citation>
    <scope>NUCLEOTIDE SEQUENCE [LARGE SCALE GENOMIC DNA]</scope>
    <source>
        <strain evidence="8 9">ARSEF 8028</strain>
    </source>
</reference>
<dbReference type="AlphaFoldDB" id="A0A2S7YG75"/>
<dbReference type="InterPro" id="IPR029021">
    <property type="entry name" value="Prot-tyrosine_phosphatase-like"/>
</dbReference>
<dbReference type="InterPro" id="IPR000340">
    <property type="entry name" value="Dual-sp_phosphatase_cat-dom"/>
</dbReference>
<dbReference type="EMBL" id="JRHA01000005">
    <property type="protein sequence ID" value="PQK14979.1"/>
    <property type="molecule type" value="Genomic_DNA"/>
</dbReference>
<protein>
    <submittedName>
        <fullName evidence="8">Uncharacterized protein</fullName>
    </submittedName>
</protein>
<evidence type="ECO:0000256" key="5">
    <source>
        <dbReference type="ARBA" id="ARBA00048336"/>
    </source>
</evidence>
<keyword evidence="2" id="KW-0378">Hydrolase</keyword>
<dbReference type="InterPro" id="IPR020422">
    <property type="entry name" value="TYR_PHOSPHATASE_DUAL_dom"/>
</dbReference>
<comment type="caution">
    <text evidence="8">The sequence shown here is derived from an EMBL/GenBank/DDBJ whole genome shotgun (WGS) entry which is preliminary data.</text>
</comment>
<dbReference type="SMART" id="SM00195">
    <property type="entry name" value="DSPc"/>
    <property type="match status" value="1"/>
</dbReference>
<sequence length="260" mass="28845">MQSSAASAEVTRSLAEEVVPFARVAESSIGEKDASFSDTAPPTVDEMVPSGEGVVSPPASKTECVLPPASITEIRRQLFIGNQYSSHRHPTLTEHKITAIVSIMDARLLLWTCNTRPFVTEENHLFIRCADNSTMNVLPFMSQVCDFIEERISTDENANMLVHCREGISRSATVVIAYLMRKYGLSADEALAEVKAKRKVKPNSNFMDQLRVWGAVGFQIWHDDDETVPKGEYQAYLDERAVRLKAKGLTGEEPIGIQNL</sequence>
<evidence type="ECO:0000256" key="3">
    <source>
        <dbReference type="ARBA" id="ARBA00022912"/>
    </source>
</evidence>
<dbReference type="InterPro" id="IPR000387">
    <property type="entry name" value="Tyr_Pase_dom"/>
</dbReference>
<comment type="catalytic activity">
    <reaction evidence="5">
        <text>O-phospho-L-threonyl-[protein] + H2O = L-threonyl-[protein] + phosphate</text>
        <dbReference type="Rhea" id="RHEA:47004"/>
        <dbReference type="Rhea" id="RHEA-COMP:11060"/>
        <dbReference type="Rhea" id="RHEA-COMP:11605"/>
        <dbReference type="ChEBI" id="CHEBI:15377"/>
        <dbReference type="ChEBI" id="CHEBI:30013"/>
        <dbReference type="ChEBI" id="CHEBI:43474"/>
        <dbReference type="ChEBI" id="CHEBI:61977"/>
        <dbReference type="EC" id="3.1.3.16"/>
    </reaction>
</comment>
<evidence type="ECO:0000313" key="8">
    <source>
        <dbReference type="EMBL" id="PQK14979.1"/>
    </source>
</evidence>
<dbReference type="PROSITE" id="PS50056">
    <property type="entry name" value="TYR_PHOSPHATASE_2"/>
    <property type="match status" value="1"/>
</dbReference>
<organism evidence="8 9">
    <name type="scientific">Beauveria bassiana</name>
    <name type="common">White muscardine disease fungus</name>
    <name type="synonym">Tritirachium shiotae</name>
    <dbReference type="NCBI Taxonomy" id="176275"/>
    <lineage>
        <taxon>Eukaryota</taxon>
        <taxon>Fungi</taxon>
        <taxon>Dikarya</taxon>
        <taxon>Ascomycota</taxon>
        <taxon>Pezizomycotina</taxon>
        <taxon>Sordariomycetes</taxon>
        <taxon>Hypocreomycetidae</taxon>
        <taxon>Hypocreales</taxon>
        <taxon>Cordycipitaceae</taxon>
        <taxon>Beauveria</taxon>
    </lineage>
</organism>
<dbReference type="PROSITE" id="PS00383">
    <property type="entry name" value="TYR_PHOSPHATASE_1"/>
    <property type="match status" value="1"/>
</dbReference>
<evidence type="ECO:0000259" key="6">
    <source>
        <dbReference type="PROSITE" id="PS50054"/>
    </source>
</evidence>
<dbReference type="GO" id="GO:0007165">
    <property type="term" value="P:signal transduction"/>
    <property type="evidence" value="ECO:0007669"/>
    <property type="project" value="TreeGrafter"/>
</dbReference>
<dbReference type="GO" id="GO:0004722">
    <property type="term" value="F:protein serine/threonine phosphatase activity"/>
    <property type="evidence" value="ECO:0007669"/>
    <property type="project" value="UniProtKB-EC"/>
</dbReference>
<accession>A0A2S7YG75</accession>
<dbReference type="Proteomes" id="UP000237441">
    <property type="component" value="Unassembled WGS sequence"/>
</dbReference>
<dbReference type="Pfam" id="PF00782">
    <property type="entry name" value="DSPc"/>
    <property type="match status" value="1"/>
</dbReference>
<evidence type="ECO:0000313" key="9">
    <source>
        <dbReference type="Proteomes" id="UP000237441"/>
    </source>
</evidence>
<name>A0A2S7YG75_BEABA</name>
<proteinExistence type="inferred from homology"/>
<dbReference type="Gene3D" id="3.90.190.10">
    <property type="entry name" value="Protein tyrosine phosphatase superfamily"/>
    <property type="match status" value="1"/>
</dbReference>
<dbReference type="SUPFAM" id="SSF52799">
    <property type="entry name" value="(Phosphotyrosine protein) phosphatases II"/>
    <property type="match status" value="1"/>
</dbReference>
<feature type="domain" description="Tyrosine-protein phosphatase" evidence="6">
    <location>
        <begin position="70"/>
        <end position="219"/>
    </location>
</feature>
<feature type="domain" description="Tyrosine specific protein phosphatases" evidence="7">
    <location>
        <begin position="138"/>
        <end position="198"/>
    </location>
</feature>
<dbReference type="PANTHER" id="PTHR45948">
    <property type="entry name" value="DUAL SPECIFICITY PROTEIN PHOSPHATASE DDB_G0269404-RELATED"/>
    <property type="match status" value="1"/>
</dbReference>
<dbReference type="InterPro" id="IPR016130">
    <property type="entry name" value="Tyr_Pase_AS"/>
</dbReference>
<dbReference type="PANTHER" id="PTHR45948:SF2">
    <property type="entry name" value="DUAL SPECIFICITY PROTEIN PHOSPHATASE"/>
    <property type="match status" value="1"/>
</dbReference>
<dbReference type="PROSITE" id="PS50054">
    <property type="entry name" value="TYR_PHOSPHATASE_DUAL"/>
    <property type="match status" value="1"/>
</dbReference>
<evidence type="ECO:0000256" key="4">
    <source>
        <dbReference type="ARBA" id="ARBA00047761"/>
    </source>
</evidence>
<gene>
    <name evidence="8" type="ORF">BB8028_0005g04970</name>
</gene>
<evidence type="ECO:0000256" key="2">
    <source>
        <dbReference type="ARBA" id="ARBA00022801"/>
    </source>
</evidence>
<dbReference type="GO" id="GO:0004725">
    <property type="term" value="F:protein tyrosine phosphatase activity"/>
    <property type="evidence" value="ECO:0007669"/>
    <property type="project" value="TreeGrafter"/>
</dbReference>
<dbReference type="OrthoDB" id="10252009at2759"/>